<dbReference type="CDD" id="cd09630">
    <property type="entry name" value="CDH_like_cytochrome"/>
    <property type="match status" value="1"/>
</dbReference>
<dbReference type="KEGG" id="glz:GLAREA_05733"/>
<feature type="domain" description="CBM1" evidence="4">
    <location>
        <begin position="811"/>
        <end position="847"/>
    </location>
</feature>
<dbReference type="InterPro" id="IPR036188">
    <property type="entry name" value="FAD/NAD-bd_sf"/>
</dbReference>
<accession>S3DF65</accession>
<dbReference type="SUPFAM" id="SSF54373">
    <property type="entry name" value="FAD-linked reductases, C-terminal domain"/>
    <property type="match status" value="1"/>
</dbReference>
<name>S3DF65_GLAL2</name>
<evidence type="ECO:0000256" key="3">
    <source>
        <dbReference type="SAM" id="SignalP"/>
    </source>
</evidence>
<dbReference type="GO" id="GO:0005576">
    <property type="term" value="C:extracellular region"/>
    <property type="evidence" value="ECO:0007669"/>
    <property type="project" value="InterPro"/>
</dbReference>
<feature type="signal peptide" evidence="3">
    <location>
        <begin position="1"/>
        <end position="23"/>
    </location>
</feature>
<dbReference type="Proteomes" id="UP000016922">
    <property type="component" value="Unassembled WGS sequence"/>
</dbReference>
<evidence type="ECO:0000256" key="1">
    <source>
        <dbReference type="ARBA" id="ARBA00010790"/>
    </source>
</evidence>
<dbReference type="GeneID" id="19464787"/>
<dbReference type="Gene3D" id="2.60.40.1210">
    <property type="entry name" value="Cellobiose dehydrogenase, cytochrome domain"/>
    <property type="match status" value="1"/>
</dbReference>
<dbReference type="Pfam" id="PF05199">
    <property type="entry name" value="GMC_oxred_C"/>
    <property type="match status" value="1"/>
</dbReference>
<dbReference type="GO" id="GO:0005975">
    <property type="term" value="P:carbohydrate metabolic process"/>
    <property type="evidence" value="ECO:0007669"/>
    <property type="project" value="InterPro"/>
</dbReference>
<dbReference type="HOGENOM" id="CLU_011025_0_0_1"/>
<sequence length="847" mass="90107">MKLTNLSTGVLGSLLFSVSSVLAQDFAQHGTFTEPNTNITFYTSYEPDGVDPSGFSQASIGGYTFGIALPPSATTVDFYDYVGLIVGSTPNGNGWTGVLQGDMSASMPNHLMILAWPTGNGDEVVTSFRYSPSYQLPIAYKGTAKLTQIFSKVNATHFTLVYKCERCLIFDDPTQSEFNTSTSAGEFIQGWGQALESAAVKADAMSDFGQHDNGQGVFKVVVSSATHTDYSKWAALATSVPTGTVPTTTPTAVPYSSVPVPTATSYDYIVIGGGAAGIPIADKLSETGKSVLLIEKGIASSARWGGTLRPESGWLDGQNLTWFDIPGECNRIWNGGSPGVACTDMDQMAGCVLGGGAAVNAGLWWKANPSDWDYNFPAGWKAKDMLPATNRVFSRIPGTDHPSLDGKLYVQSGFDTIRQGLDNAKWTSVTANNVPEKKNRTYAHTPYMSSHGERGGPMATYLVTAAGRKNFQMWLNTSVERITRIGGHAVSLDVSPANNGGRYGTVQLTPVTGRVILAAGTFGTTKILFRSGIGPKDQLDIVATSADAKVMSNSANWLNLPVGKSLNDHLNTDTVISHPNVSYYDWPAAWNTPIEKDKVDYLTKRIGPLTQAAPNIGPMMWEEIKGPDGIVRQFQWTSRVEGSGGFDNGNTMTLSLYLGRGSVSRGQTTINKGLNMVVSTLPYGDANDLATVAMALDSMKSALKTIPGLTWLAPTLNQTGADYLKTIPLTYSNVGARRSNHWMGTAKLGTDSGLTGGTSVVDTNTKIYGTDNMFVVDASIFPGMPSTNPSGLIVVAAERAAELIKALPALRAVNKGGQCGGAKYTGAMVCAKPFTCKVINKDLSKCS</sequence>
<dbReference type="RefSeq" id="XP_008077213.1">
    <property type="nucleotide sequence ID" value="XM_008079022.1"/>
</dbReference>
<comment type="similarity">
    <text evidence="1">Belongs to the GMC oxidoreductase family.</text>
</comment>
<dbReference type="OMA" id="IGYLQCA"/>
<dbReference type="PANTHER" id="PTHR47190">
    <property type="entry name" value="DEHYDROGENASE, PUTATIVE-RELATED"/>
    <property type="match status" value="1"/>
</dbReference>
<dbReference type="OrthoDB" id="413885at2759"/>
<dbReference type="GO" id="GO:0016614">
    <property type="term" value="F:oxidoreductase activity, acting on CH-OH group of donors"/>
    <property type="evidence" value="ECO:0007669"/>
    <property type="project" value="InterPro"/>
</dbReference>
<protein>
    <submittedName>
        <fullName evidence="5">FAD/NAD(P)-binding protein</fullName>
    </submittedName>
</protein>
<dbReference type="Gene3D" id="3.30.410.10">
    <property type="entry name" value="Cholesterol Oxidase, domain 2"/>
    <property type="match status" value="1"/>
</dbReference>
<keyword evidence="6" id="KW-1185">Reference proteome</keyword>
<dbReference type="GO" id="GO:0050660">
    <property type="term" value="F:flavin adenine dinucleotide binding"/>
    <property type="evidence" value="ECO:0007669"/>
    <property type="project" value="InterPro"/>
</dbReference>
<gene>
    <name evidence="5" type="ORF">GLAREA_05733</name>
</gene>
<dbReference type="eggNOG" id="KOG1238">
    <property type="taxonomic scope" value="Eukaryota"/>
</dbReference>
<dbReference type="SUPFAM" id="SSF49344">
    <property type="entry name" value="CBD9-like"/>
    <property type="match status" value="1"/>
</dbReference>
<feature type="chain" id="PRO_5004519795" evidence="3">
    <location>
        <begin position="24"/>
        <end position="847"/>
    </location>
</feature>
<dbReference type="GO" id="GO:0030248">
    <property type="term" value="F:cellulose binding"/>
    <property type="evidence" value="ECO:0007669"/>
    <property type="project" value="InterPro"/>
</dbReference>
<dbReference type="EMBL" id="KE145353">
    <property type="protein sequence ID" value="EPE36395.1"/>
    <property type="molecule type" value="Genomic_DNA"/>
</dbReference>
<dbReference type="PROSITE" id="PS51164">
    <property type="entry name" value="CBM1_2"/>
    <property type="match status" value="1"/>
</dbReference>
<dbReference type="SUPFAM" id="SSF51905">
    <property type="entry name" value="FAD/NAD(P)-binding domain"/>
    <property type="match status" value="1"/>
</dbReference>
<evidence type="ECO:0000256" key="2">
    <source>
        <dbReference type="ARBA" id="ARBA00022729"/>
    </source>
</evidence>
<dbReference type="Pfam" id="PF16010">
    <property type="entry name" value="CDH-cyt"/>
    <property type="match status" value="1"/>
</dbReference>
<organism evidence="5 6">
    <name type="scientific">Glarea lozoyensis (strain ATCC 20868 / MF5171)</name>
    <dbReference type="NCBI Taxonomy" id="1116229"/>
    <lineage>
        <taxon>Eukaryota</taxon>
        <taxon>Fungi</taxon>
        <taxon>Dikarya</taxon>
        <taxon>Ascomycota</taxon>
        <taxon>Pezizomycotina</taxon>
        <taxon>Leotiomycetes</taxon>
        <taxon>Helotiales</taxon>
        <taxon>Helotiaceae</taxon>
        <taxon>Glarea</taxon>
    </lineage>
</organism>
<dbReference type="Gene3D" id="3.50.50.60">
    <property type="entry name" value="FAD/NAD(P)-binding domain"/>
    <property type="match status" value="1"/>
</dbReference>
<dbReference type="Pfam" id="PF00732">
    <property type="entry name" value="GMC_oxred_N"/>
    <property type="match status" value="1"/>
</dbReference>
<dbReference type="InterPro" id="IPR000172">
    <property type="entry name" value="GMC_OxRdtase_N"/>
</dbReference>
<dbReference type="InterPro" id="IPR015920">
    <property type="entry name" value="Cellobiose_DH-like_cyt"/>
</dbReference>
<evidence type="ECO:0000313" key="5">
    <source>
        <dbReference type="EMBL" id="EPE36395.1"/>
    </source>
</evidence>
<dbReference type="InterPro" id="IPR035971">
    <property type="entry name" value="CBD_sf"/>
</dbReference>
<dbReference type="Pfam" id="PF00734">
    <property type="entry name" value="CBM_1"/>
    <property type="match status" value="1"/>
</dbReference>
<evidence type="ECO:0000259" key="4">
    <source>
        <dbReference type="PROSITE" id="PS51164"/>
    </source>
</evidence>
<dbReference type="InterPro" id="IPR053208">
    <property type="entry name" value="GMC_Oxidoreductase_CD"/>
</dbReference>
<dbReference type="InterPro" id="IPR000254">
    <property type="entry name" value="CBD"/>
</dbReference>
<evidence type="ECO:0000313" key="6">
    <source>
        <dbReference type="Proteomes" id="UP000016922"/>
    </source>
</evidence>
<dbReference type="InterPro" id="IPR007867">
    <property type="entry name" value="GMC_OxRtase_C"/>
</dbReference>
<proteinExistence type="inferred from homology"/>
<dbReference type="PANTHER" id="PTHR47190:SF2">
    <property type="entry name" value="CELLOBIOSE DEHYDROGENASE (AFU_ORTHOLOGUE AFUA_2G17620)"/>
    <property type="match status" value="1"/>
</dbReference>
<dbReference type="AlphaFoldDB" id="S3DF65"/>
<keyword evidence="2 3" id="KW-0732">Signal</keyword>
<reference evidence="5 6" key="1">
    <citation type="journal article" date="2013" name="BMC Genomics">
        <title>Genomics-driven discovery of the pneumocandin biosynthetic gene cluster in the fungus Glarea lozoyensis.</title>
        <authorList>
            <person name="Chen L."/>
            <person name="Yue Q."/>
            <person name="Zhang X."/>
            <person name="Xiang M."/>
            <person name="Wang C."/>
            <person name="Li S."/>
            <person name="Che Y."/>
            <person name="Ortiz-Lopez F.J."/>
            <person name="Bills G.F."/>
            <person name="Liu X."/>
            <person name="An Z."/>
        </authorList>
    </citation>
    <scope>NUCLEOTIDE SEQUENCE [LARGE SCALE GENOMIC DNA]</scope>
    <source>
        <strain evidence="6">ATCC 20868 / MF5171</strain>
    </source>
</reference>
<dbReference type="SMART" id="SM00236">
    <property type="entry name" value="fCBD"/>
    <property type="match status" value="1"/>
</dbReference>
<dbReference type="SUPFAM" id="SSF57180">
    <property type="entry name" value="Cellulose-binding domain"/>
    <property type="match status" value="1"/>
</dbReference>